<reference evidence="2 3" key="1">
    <citation type="submission" date="2014-02" db="EMBL/GenBank/DDBJ databases">
        <title>Genome sequence of Paenibacillus darwinianus reveals adaptive mechanisms for survival in Antarctic soils.</title>
        <authorList>
            <person name="Dsouza M."/>
            <person name="Taylor M.W."/>
            <person name="Turner S.J."/>
            <person name="Aislabie J."/>
        </authorList>
    </citation>
    <scope>NUCLEOTIDE SEQUENCE [LARGE SCALE GENOMIC DNA]</scope>
    <source>
        <strain evidence="2 3">CE1</strain>
    </source>
</reference>
<keyword evidence="3" id="KW-1185">Reference proteome</keyword>
<evidence type="ECO:0000313" key="3">
    <source>
        <dbReference type="Proteomes" id="UP000053750"/>
    </source>
</evidence>
<dbReference type="AlphaFoldDB" id="A0A9W5S3U9"/>
<gene>
    <name evidence="2" type="ORF">BG53_08755</name>
</gene>
<dbReference type="EMBL" id="JFHU01000023">
    <property type="protein sequence ID" value="EXX91824.1"/>
    <property type="molecule type" value="Genomic_DNA"/>
</dbReference>
<dbReference type="OrthoDB" id="2655795at2"/>
<feature type="compositionally biased region" description="Basic and acidic residues" evidence="1">
    <location>
        <begin position="89"/>
        <end position="112"/>
    </location>
</feature>
<protein>
    <submittedName>
        <fullName evidence="2">Uncharacterized protein</fullName>
    </submittedName>
</protein>
<sequence>MKTAGNNNAQKSFVFNIDVLIEGETNAIALERLLHLLNNEAIPDFRIRSGLQIGRLIEEALLEPALKPVNIPQQLQAKAQPKATAKSGSDAEAKRGAKPEAQAEPKTAEAKPDFTAAKAPGNKPPTADKTGATGKAGTLSDEADATAERIRSYIAANKLIRLNVNKGRGVKLSVPCRILSYDESKLAVTVYHVDEKQVYIFDLNEIDDFI</sequence>
<dbReference type="RefSeq" id="WP_036585621.1">
    <property type="nucleotide sequence ID" value="NZ_KK082115.1"/>
</dbReference>
<feature type="region of interest" description="Disordered" evidence="1">
    <location>
        <begin position="74"/>
        <end position="140"/>
    </location>
</feature>
<dbReference type="Proteomes" id="UP000053750">
    <property type="component" value="Unassembled WGS sequence"/>
</dbReference>
<evidence type="ECO:0000256" key="1">
    <source>
        <dbReference type="SAM" id="MobiDB-lite"/>
    </source>
</evidence>
<proteinExistence type="predicted"/>
<organism evidence="2 3">
    <name type="scientific">Paenibacillus darwinianus</name>
    <dbReference type="NCBI Taxonomy" id="1380763"/>
    <lineage>
        <taxon>Bacteria</taxon>
        <taxon>Bacillati</taxon>
        <taxon>Bacillota</taxon>
        <taxon>Bacilli</taxon>
        <taxon>Bacillales</taxon>
        <taxon>Paenibacillaceae</taxon>
        <taxon>Paenibacillus</taxon>
    </lineage>
</organism>
<accession>A0A9W5S3U9</accession>
<comment type="caution">
    <text evidence="2">The sequence shown here is derived from an EMBL/GenBank/DDBJ whole genome shotgun (WGS) entry which is preliminary data.</text>
</comment>
<feature type="compositionally biased region" description="Low complexity" evidence="1">
    <location>
        <begin position="74"/>
        <end position="86"/>
    </location>
</feature>
<name>A0A9W5S3U9_9BACL</name>
<evidence type="ECO:0000313" key="2">
    <source>
        <dbReference type="EMBL" id="EXX91824.1"/>
    </source>
</evidence>